<keyword evidence="1" id="KW-1133">Transmembrane helix</keyword>
<gene>
    <name evidence="2" type="ORF">BSU04_37445</name>
</gene>
<dbReference type="EMBL" id="MTHB01000255">
    <property type="protein sequence ID" value="OXC73343.1"/>
    <property type="molecule type" value="Genomic_DNA"/>
</dbReference>
<evidence type="ECO:0000313" key="3">
    <source>
        <dbReference type="Proteomes" id="UP000214720"/>
    </source>
</evidence>
<reference evidence="3" key="1">
    <citation type="submission" date="2017-01" db="EMBL/GenBank/DDBJ databases">
        <title>Genome Analysis of Deinococcus marmoris KOPRI26562.</title>
        <authorList>
            <person name="Kim J.H."/>
            <person name="Oh H.-M."/>
        </authorList>
    </citation>
    <scope>NUCLEOTIDE SEQUENCE [LARGE SCALE GENOMIC DNA]</scope>
    <source>
        <strain evidence="3">PAMC 26633</strain>
    </source>
</reference>
<name>A0A226WQI1_CABSO</name>
<keyword evidence="1" id="KW-0472">Membrane</keyword>
<organism evidence="2 3">
    <name type="scientific">Caballeronia sordidicola</name>
    <name type="common">Burkholderia sordidicola</name>
    <dbReference type="NCBI Taxonomy" id="196367"/>
    <lineage>
        <taxon>Bacteria</taxon>
        <taxon>Pseudomonadati</taxon>
        <taxon>Pseudomonadota</taxon>
        <taxon>Betaproteobacteria</taxon>
        <taxon>Burkholderiales</taxon>
        <taxon>Burkholderiaceae</taxon>
        <taxon>Caballeronia</taxon>
    </lineage>
</organism>
<keyword evidence="1" id="KW-0812">Transmembrane</keyword>
<evidence type="ECO:0000256" key="1">
    <source>
        <dbReference type="SAM" id="Phobius"/>
    </source>
</evidence>
<accession>A0A226WQI1</accession>
<sequence>MVLPTSGERVGWTGSNGVTGGLKITGLLGGFGWLLIWSESK</sequence>
<comment type="caution">
    <text evidence="2">The sequence shown here is derived from an EMBL/GenBank/DDBJ whole genome shotgun (WGS) entry which is preliminary data.</text>
</comment>
<dbReference type="Proteomes" id="UP000214720">
    <property type="component" value="Unassembled WGS sequence"/>
</dbReference>
<protein>
    <submittedName>
        <fullName evidence="2">Uncharacterized protein</fullName>
    </submittedName>
</protein>
<proteinExistence type="predicted"/>
<feature type="transmembrane region" description="Helical" evidence="1">
    <location>
        <begin position="20"/>
        <end position="37"/>
    </location>
</feature>
<dbReference type="AlphaFoldDB" id="A0A226WQI1"/>
<evidence type="ECO:0000313" key="2">
    <source>
        <dbReference type="EMBL" id="OXC73343.1"/>
    </source>
</evidence>